<evidence type="ECO:0000256" key="1">
    <source>
        <dbReference type="SAM" id="MobiDB-lite"/>
    </source>
</evidence>
<evidence type="ECO:0000313" key="3">
    <source>
        <dbReference type="Proteomes" id="UP000287166"/>
    </source>
</evidence>
<reference evidence="2 3" key="1">
    <citation type="journal article" date="2018" name="Sci. Rep.">
        <title>Genome sequence of the cauliflower mushroom Sparassis crispa (Hanabiratake) and its association with beneficial usage.</title>
        <authorList>
            <person name="Kiyama R."/>
            <person name="Furutani Y."/>
            <person name="Kawaguchi K."/>
            <person name="Nakanishi T."/>
        </authorList>
    </citation>
    <scope>NUCLEOTIDE SEQUENCE [LARGE SCALE GENOMIC DNA]</scope>
</reference>
<dbReference type="InParanoid" id="A0A401GFB3"/>
<comment type="caution">
    <text evidence="2">The sequence shown here is derived from an EMBL/GenBank/DDBJ whole genome shotgun (WGS) entry which is preliminary data.</text>
</comment>
<keyword evidence="3" id="KW-1185">Reference proteome</keyword>
<dbReference type="RefSeq" id="XP_027611762.1">
    <property type="nucleotide sequence ID" value="XM_027755961.1"/>
</dbReference>
<accession>A0A401GFB3</accession>
<proteinExistence type="predicted"/>
<feature type="compositionally biased region" description="Gly residues" evidence="1">
    <location>
        <begin position="74"/>
        <end position="84"/>
    </location>
</feature>
<dbReference type="AlphaFoldDB" id="A0A401GFB3"/>
<dbReference type="GeneID" id="38777766"/>
<organism evidence="2 3">
    <name type="scientific">Sparassis crispa</name>
    <dbReference type="NCBI Taxonomy" id="139825"/>
    <lineage>
        <taxon>Eukaryota</taxon>
        <taxon>Fungi</taxon>
        <taxon>Dikarya</taxon>
        <taxon>Basidiomycota</taxon>
        <taxon>Agaricomycotina</taxon>
        <taxon>Agaricomycetes</taxon>
        <taxon>Polyporales</taxon>
        <taxon>Sparassidaceae</taxon>
        <taxon>Sparassis</taxon>
    </lineage>
</organism>
<protein>
    <submittedName>
        <fullName evidence="2">Uncharacterized protein</fullName>
    </submittedName>
</protein>
<name>A0A401GFB3_9APHY</name>
<gene>
    <name evidence="2" type="ORF">SCP_0305690</name>
</gene>
<feature type="compositionally biased region" description="Basic and acidic residues" evidence="1">
    <location>
        <begin position="60"/>
        <end position="69"/>
    </location>
</feature>
<sequence length="84" mass="8945">MGRLGLLVTERELPKPFILAVWDALSGSQALEGGFEDGYLGADLSAVRFDLFALPEEVHSEGSDGHGVEDVGQVPGGGHLWRPD</sequence>
<evidence type="ECO:0000313" key="2">
    <source>
        <dbReference type="EMBL" id="GBE80849.1"/>
    </source>
</evidence>
<dbReference type="EMBL" id="BFAD01000003">
    <property type="protein sequence ID" value="GBE80849.1"/>
    <property type="molecule type" value="Genomic_DNA"/>
</dbReference>
<feature type="region of interest" description="Disordered" evidence="1">
    <location>
        <begin position="60"/>
        <end position="84"/>
    </location>
</feature>
<dbReference type="Proteomes" id="UP000287166">
    <property type="component" value="Unassembled WGS sequence"/>
</dbReference>